<comment type="cofactor">
    <cofactor evidence="14">
        <name>[4Fe-4S] cluster</name>
        <dbReference type="ChEBI" id="CHEBI:49883"/>
    </cofactor>
    <text evidence="14">Binds 1 [4Fe-4S] cluster per dimer.</text>
</comment>
<dbReference type="EC" id="1.18.6.1" evidence="14"/>
<evidence type="ECO:0000256" key="3">
    <source>
        <dbReference type="ARBA" id="ARBA00011738"/>
    </source>
</evidence>
<dbReference type="InterPro" id="IPR005977">
    <property type="entry name" value="Nitrogenase_Fe_NifH"/>
</dbReference>
<dbReference type="SUPFAM" id="SSF52540">
    <property type="entry name" value="P-loop containing nucleoside triphosphate hydrolases"/>
    <property type="match status" value="1"/>
</dbReference>
<evidence type="ECO:0000256" key="9">
    <source>
        <dbReference type="ARBA" id="ARBA00023002"/>
    </source>
</evidence>
<evidence type="ECO:0000256" key="15">
    <source>
        <dbReference type="PIRSR" id="PIRSR605977-50"/>
    </source>
</evidence>
<name>B8I2H5_RUMCH</name>
<dbReference type="STRING" id="394503.Ccel_1616"/>
<dbReference type="PANTHER" id="PTHR42864:SF2">
    <property type="entry name" value="LIGHT-INDEPENDENT PROTOCHLOROPHYLLIDE REDUCTASE IRON-SULFUR ATP-BINDING PROTEIN"/>
    <property type="match status" value="1"/>
</dbReference>
<dbReference type="PIRSF" id="PIRSF000363">
    <property type="entry name" value="Nitrogenase_iron"/>
    <property type="match status" value="1"/>
</dbReference>
<keyword evidence="12 14" id="KW-0535">Nitrogen fixation</keyword>
<evidence type="ECO:0000256" key="11">
    <source>
        <dbReference type="ARBA" id="ARBA00023014"/>
    </source>
</evidence>
<dbReference type="EMBL" id="CP001348">
    <property type="protein sequence ID" value="ACL75968.1"/>
    <property type="molecule type" value="Genomic_DNA"/>
</dbReference>
<evidence type="ECO:0000256" key="16">
    <source>
        <dbReference type="RuleBase" id="RU003688"/>
    </source>
</evidence>
<evidence type="ECO:0000256" key="6">
    <source>
        <dbReference type="ARBA" id="ARBA00022741"/>
    </source>
</evidence>
<dbReference type="InterPro" id="IPR000392">
    <property type="entry name" value="NifH/frxC"/>
</dbReference>
<dbReference type="GO" id="GO:0016163">
    <property type="term" value="F:nitrogenase activity"/>
    <property type="evidence" value="ECO:0007669"/>
    <property type="project" value="UniProtKB-UniRule"/>
</dbReference>
<gene>
    <name evidence="14" type="primary">nifH</name>
    <name evidence="17" type="ordered locus">Ccel_1616</name>
</gene>
<keyword evidence="7 14" id="KW-0013">ADP-ribosylation</keyword>
<dbReference type="Proteomes" id="UP000001349">
    <property type="component" value="Chromosome"/>
</dbReference>
<keyword evidence="9 14" id="KW-0560">Oxidoreductase</keyword>
<comment type="function">
    <text evidence="1 14">The key enzymatic reactions in nitrogen fixation are catalyzed by the nitrogenase complex, which has 2 components: the iron protein and the molybdenum-iron protein.</text>
</comment>
<dbReference type="PROSITE" id="PS00692">
    <property type="entry name" value="NIFH_FRXC_2"/>
    <property type="match status" value="1"/>
</dbReference>
<keyword evidence="18" id="KW-1185">Reference proteome</keyword>
<dbReference type="PANTHER" id="PTHR42864">
    <property type="entry name" value="LIGHT-INDEPENDENT PROTOCHLOROPHYLLIDE REDUCTASE IRON-SULFUR ATP-BINDING PROTEIN"/>
    <property type="match status" value="1"/>
</dbReference>
<dbReference type="PRINTS" id="PR00091">
    <property type="entry name" value="NITROGNASEII"/>
</dbReference>
<comment type="PTM">
    <text evidence="15">The reversible ADP-ribosylation of Arg inactivates the nitrogenase reductase and regulates nitrogenase activity.</text>
</comment>
<keyword evidence="10 14" id="KW-0408">Iron</keyword>
<dbReference type="HAMAP" id="MF_00533">
    <property type="entry name" value="NifH"/>
    <property type="match status" value="1"/>
</dbReference>
<dbReference type="HOGENOM" id="CLU_059373_0_0_9"/>
<feature type="modified residue" description="ADP-ribosylarginine; by dinitrogenase reductase ADP-ribosyltransferase" evidence="14 15">
    <location>
        <position position="100"/>
    </location>
</feature>
<evidence type="ECO:0000313" key="17">
    <source>
        <dbReference type="EMBL" id="ACL75968.1"/>
    </source>
</evidence>
<dbReference type="AlphaFoldDB" id="B8I2H5"/>
<evidence type="ECO:0000256" key="8">
    <source>
        <dbReference type="ARBA" id="ARBA00022840"/>
    </source>
</evidence>
<dbReference type="InterPro" id="IPR030655">
    <property type="entry name" value="NifH/chlL_CS"/>
</dbReference>
<accession>B8I2H5</accession>
<evidence type="ECO:0000256" key="14">
    <source>
        <dbReference type="HAMAP-Rule" id="MF_00533"/>
    </source>
</evidence>
<dbReference type="GO" id="GO:0005524">
    <property type="term" value="F:ATP binding"/>
    <property type="evidence" value="ECO:0007669"/>
    <property type="project" value="UniProtKB-UniRule"/>
</dbReference>
<dbReference type="Gene3D" id="3.40.50.300">
    <property type="entry name" value="P-loop containing nucleotide triphosphate hydrolases"/>
    <property type="match status" value="1"/>
</dbReference>
<keyword evidence="11 14" id="KW-0411">Iron-sulfur</keyword>
<dbReference type="CDD" id="cd02040">
    <property type="entry name" value="NifH"/>
    <property type="match status" value="1"/>
</dbReference>
<evidence type="ECO:0000256" key="1">
    <source>
        <dbReference type="ARBA" id="ARBA00002234"/>
    </source>
</evidence>
<keyword evidence="5 14" id="KW-0479">Metal-binding</keyword>
<dbReference type="eggNOG" id="COG1348">
    <property type="taxonomic scope" value="Bacteria"/>
</dbReference>
<feature type="binding site" evidence="14">
    <location>
        <position position="97"/>
    </location>
    <ligand>
        <name>[4Fe-4S] cluster</name>
        <dbReference type="ChEBI" id="CHEBI:49883"/>
        <note>ligand shared between dimeric partners</note>
    </ligand>
</feature>
<dbReference type="PROSITE" id="PS51026">
    <property type="entry name" value="NIFH_FRXC_3"/>
    <property type="match status" value="1"/>
</dbReference>
<comment type="similarity">
    <text evidence="2 14 16">Belongs to the NifH/BchL/ChlL family.</text>
</comment>
<evidence type="ECO:0000256" key="13">
    <source>
        <dbReference type="ARBA" id="ARBA00047967"/>
    </source>
</evidence>
<comment type="subunit">
    <text evidence="3 14">Homodimer.</text>
</comment>
<evidence type="ECO:0000256" key="5">
    <source>
        <dbReference type="ARBA" id="ARBA00022723"/>
    </source>
</evidence>
<evidence type="ECO:0000256" key="10">
    <source>
        <dbReference type="ARBA" id="ARBA00023004"/>
    </source>
</evidence>
<comment type="catalytic activity">
    <reaction evidence="13 14">
        <text>N2 + 8 reduced [2Fe-2S]-[ferredoxin] + 16 ATP + 16 H2O = H2 + 8 oxidized [2Fe-2S]-[ferredoxin] + 2 NH4(+) + 16 ADP + 16 phosphate + 6 H(+)</text>
        <dbReference type="Rhea" id="RHEA:21448"/>
        <dbReference type="Rhea" id="RHEA-COMP:10000"/>
        <dbReference type="Rhea" id="RHEA-COMP:10001"/>
        <dbReference type="ChEBI" id="CHEBI:15377"/>
        <dbReference type="ChEBI" id="CHEBI:15378"/>
        <dbReference type="ChEBI" id="CHEBI:17997"/>
        <dbReference type="ChEBI" id="CHEBI:18276"/>
        <dbReference type="ChEBI" id="CHEBI:28938"/>
        <dbReference type="ChEBI" id="CHEBI:30616"/>
        <dbReference type="ChEBI" id="CHEBI:33737"/>
        <dbReference type="ChEBI" id="CHEBI:33738"/>
        <dbReference type="ChEBI" id="CHEBI:43474"/>
        <dbReference type="ChEBI" id="CHEBI:456216"/>
        <dbReference type="EC" id="1.18.6.1"/>
    </reaction>
</comment>
<reference evidence="17 18" key="1">
    <citation type="submission" date="2009-01" db="EMBL/GenBank/DDBJ databases">
        <title>Complete sequence of Clostridium cellulolyticum H10.</title>
        <authorList>
            <consortium name="US DOE Joint Genome Institute"/>
            <person name="Lucas S."/>
            <person name="Copeland A."/>
            <person name="Lapidus A."/>
            <person name="Glavina del Rio T."/>
            <person name="Dalin E."/>
            <person name="Tice H."/>
            <person name="Bruce D."/>
            <person name="Goodwin L."/>
            <person name="Pitluck S."/>
            <person name="Chertkov O."/>
            <person name="Saunders E."/>
            <person name="Brettin T."/>
            <person name="Detter J.C."/>
            <person name="Han C."/>
            <person name="Larimer F."/>
            <person name="Land M."/>
            <person name="Hauser L."/>
            <person name="Kyrpides N."/>
            <person name="Ivanova N."/>
            <person name="Zhou J."/>
            <person name="Richardson P."/>
        </authorList>
    </citation>
    <scope>NUCLEOTIDE SEQUENCE [LARGE SCALE GENOMIC DNA]</scope>
    <source>
        <strain evidence="18">ATCC 35319 / DSM 5812 / JCM 6584 / H10</strain>
    </source>
</reference>
<evidence type="ECO:0000256" key="12">
    <source>
        <dbReference type="ARBA" id="ARBA00023231"/>
    </source>
</evidence>
<sequence length="276" mass="29932">MKSIKQIAIYGKGGIGKSTTCSNISAALGLMGYKVLQIGCDPKADSTKNLVGGNKMPNILDYVKENSKNISIDNIVTKGFANTYCIEAGGPEPGIGCAGRGIISAIEIIEQLNLIKELDIEVVVYDVLGDVVCGGFAVPLRMGFAKDVYLVTSGEVMALYAANNISKAINRFAQRSDVRLGGIICNQRNAYLEKEIVNILSSKLGTHIIGWIPRDNIVQECELAEKTVVEGSPESNQAQVYKELAKSIIENNNYVIPTPLSDEEFDKMVKEPLIKR</sequence>
<dbReference type="PROSITE" id="PS00746">
    <property type="entry name" value="NIFH_FRXC_1"/>
    <property type="match status" value="1"/>
</dbReference>
<comment type="PTM">
    <text evidence="14">The reversible ADP-ribosylation of Arg-100 inactivates the nitrogenase reductase and regulates nitrogenase activity.</text>
</comment>
<dbReference type="GO" id="GO:0051539">
    <property type="term" value="F:4 iron, 4 sulfur cluster binding"/>
    <property type="evidence" value="ECO:0007669"/>
    <property type="project" value="UniProtKB-KW"/>
</dbReference>
<feature type="binding site" evidence="14">
    <location>
        <position position="133"/>
    </location>
    <ligand>
        <name>[4Fe-4S] cluster</name>
        <dbReference type="ChEBI" id="CHEBI:49883"/>
        <note>ligand shared between dimeric partners</note>
    </ligand>
</feature>
<proteinExistence type="inferred from homology"/>
<keyword evidence="6 14" id="KW-0547">Nucleotide-binding</keyword>
<keyword evidence="8 14" id="KW-0067">ATP-binding</keyword>
<dbReference type="RefSeq" id="WP_015925084.1">
    <property type="nucleotide sequence ID" value="NC_011898.1"/>
</dbReference>
<protein>
    <recommendedName>
        <fullName evidence="14">Nitrogenase iron protein</fullName>
        <ecNumber evidence="14">1.18.6.1</ecNumber>
    </recommendedName>
    <alternativeName>
        <fullName evidence="14">Nitrogenase Fe protein</fullName>
    </alternativeName>
    <alternativeName>
        <fullName evidence="14">Nitrogenase component II</fullName>
    </alternativeName>
    <alternativeName>
        <fullName evidence="14">Nitrogenase reductase</fullName>
    </alternativeName>
</protein>
<dbReference type="Pfam" id="PF00142">
    <property type="entry name" value="Fer4_NifH"/>
    <property type="match status" value="1"/>
</dbReference>
<dbReference type="KEGG" id="cce:Ccel_1616"/>
<evidence type="ECO:0000256" key="7">
    <source>
        <dbReference type="ARBA" id="ARBA00022765"/>
    </source>
</evidence>
<dbReference type="GO" id="GO:0046872">
    <property type="term" value="F:metal ion binding"/>
    <property type="evidence" value="ECO:0007669"/>
    <property type="project" value="UniProtKB-KW"/>
</dbReference>
<feature type="binding site" evidence="14">
    <location>
        <begin position="11"/>
        <end position="18"/>
    </location>
    <ligand>
        <name>ATP</name>
        <dbReference type="ChEBI" id="CHEBI:30616"/>
    </ligand>
</feature>
<organism evidence="17 18">
    <name type="scientific">Ruminiclostridium cellulolyticum (strain ATCC 35319 / DSM 5812 / JCM 6584 / H10)</name>
    <name type="common">Clostridium cellulolyticum</name>
    <dbReference type="NCBI Taxonomy" id="394503"/>
    <lineage>
        <taxon>Bacteria</taxon>
        <taxon>Bacillati</taxon>
        <taxon>Bacillota</taxon>
        <taxon>Clostridia</taxon>
        <taxon>Eubacteriales</taxon>
        <taxon>Oscillospiraceae</taxon>
        <taxon>Ruminiclostridium</taxon>
    </lineage>
</organism>
<evidence type="ECO:0000313" key="18">
    <source>
        <dbReference type="Proteomes" id="UP000001349"/>
    </source>
</evidence>
<evidence type="ECO:0000256" key="2">
    <source>
        <dbReference type="ARBA" id="ARBA00005504"/>
    </source>
</evidence>
<evidence type="ECO:0000256" key="4">
    <source>
        <dbReference type="ARBA" id="ARBA00022485"/>
    </source>
</evidence>
<dbReference type="InterPro" id="IPR027417">
    <property type="entry name" value="P-loop_NTPase"/>
</dbReference>
<keyword evidence="4 14" id="KW-0004">4Fe-4S</keyword>